<evidence type="ECO:0000313" key="1">
    <source>
        <dbReference type="EMBL" id="JAD26579.1"/>
    </source>
</evidence>
<name>A0A0A8YJ65_ARUDO</name>
<sequence>MHLSILKLILIYKSGMGGICHCCLCCGIEGDNFICSETYMAQNGSLPGTYWDNFIYLVCTVCIIPKIVS</sequence>
<reference evidence="1" key="2">
    <citation type="journal article" date="2015" name="Data Brief">
        <title>Shoot transcriptome of the giant reed, Arundo donax.</title>
        <authorList>
            <person name="Barrero R.A."/>
            <person name="Guerrero F.D."/>
            <person name="Moolhuijzen P."/>
            <person name="Goolsby J.A."/>
            <person name="Tidwell J."/>
            <person name="Bellgard S.E."/>
            <person name="Bellgard M.I."/>
        </authorList>
    </citation>
    <scope>NUCLEOTIDE SEQUENCE</scope>
    <source>
        <tissue evidence="1">Shoot tissue taken approximately 20 cm above the soil surface</tissue>
    </source>
</reference>
<proteinExistence type="predicted"/>
<dbReference type="EMBL" id="GBRH01271316">
    <property type="protein sequence ID" value="JAD26579.1"/>
    <property type="molecule type" value="Transcribed_RNA"/>
</dbReference>
<organism evidence="1">
    <name type="scientific">Arundo donax</name>
    <name type="common">Giant reed</name>
    <name type="synonym">Donax arundinaceus</name>
    <dbReference type="NCBI Taxonomy" id="35708"/>
    <lineage>
        <taxon>Eukaryota</taxon>
        <taxon>Viridiplantae</taxon>
        <taxon>Streptophyta</taxon>
        <taxon>Embryophyta</taxon>
        <taxon>Tracheophyta</taxon>
        <taxon>Spermatophyta</taxon>
        <taxon>Magnoliopsida</taxon>
        <taxon>Liliopsida</taxon>
        <taxon>Poales</taxon>
        <taxon>Poaceae</taxon>
        <taxon>PACMAD clade</taxon>
        <taxon>Arundinoideae</taxon>
        <taxon>Arundineae</taxon>
        <taxon>Arundo</taxon>
    </lineage>
</organism>
<accession>A0A0A8YJ65</accession>
<dbReference type="AlphaFoldDB" id="A0A0A8YJ65"/>
<reference evidence="1" key="1">
    <citation type="submission" date="2014-09" db="EMBL/GenBank/DDBJ databases">
        <authorList>
            <person name="Magalhaes I.L.F."/>
            <person name="Oliveira U."/>
            <person name="Santos F.R."/>
            <person name="Vidigal T.H.D.A."/>
            <person name="Brescovit A.D."/>
            <person name="Santos A.J."/>
        </authorList>
    </citation>
    <scope>NUCLEOTIDE SEQUENCE</scope>
    <source>
        <tissue evidence="1">Shoot tissue taken approximately 20 cm above the soil surface</tissue>
    </source>
</reference>
<protein>
    <submittedName>
        <fullName evidence="1">Uncharacterized protein</fullName>
    </submittedName>
</protein>